<evidence type="ECO:0000259" key="12">
    <source>
        <dbReference type="PROSITE" id="PS52029"/>
    </source>
</evidence>
<dbReference type="InterPro" id="IPR005490">
    <property type="entry name" value="LD_TPept_cat_dom"/>
</dbReference>
<comment type="similarity">
    <text evidence="2">Belongs to the YkuD family.</text>
</comment>
<keyword evidence="11" id="KW-1133">Transmembrane helix</keyword>
<evidence type="ECO:0000256" key="9">
    <source>
        <dbReference type="PROSITE-ProRule" id="PRU01373"/>
    </source>
</evidence>
<accession>A0ABU0LUK4</accession>
<dbReference type="Pfam" id="PF03734">
    <property type="entry name" value="YkuD"/>
    <property type="match status" value="1"/>
</dbReference>
<dbReference type="PANTHER" id="PTHR30582">
    <property type="entry name" value="L,D-TRANSPEPTIDASE"/>
    <property type="match status" value="1"/>
</dbReference>
<evidence type="ECO:0000313" key="14">
    <source>
        <dbReference type="Proteomes" id="UP001235094"/>
    </source>
</evidence>
<dbReference type="CDD" id="cd16913">
    <property type="entry name" value="YkuD_like"/>
    <property type="match status" value="1"/>
</dbReference>
<organism evidence="13 14">
    <name type="scientific">Ancylobacter amanitiformis</name>
    <dbReference type="NCBI Taxonomy" id="217069"/>
    <lineage>
        <taxon>Bacteria</taxon>
        <taxon>Pseudomonadati</taxon>
        <taxon>Pseudomonadota</taxon>
        <taxon>Alphaproteobacteria</taxon>
        <taxon>Hyphomicrobiales</taxon>
        <taxon>Xanthobacteraceae</taxon>
        <taxon>Ancylobacter</taxon>
    </lineage>
</organism>
<keyword evidence="7 9" id="KW-0573">Peptidoglycan synthesis</keyword>
<comment type="pathway">
    <text evidence="1 9">Cell wall biogenesis; peptidoglycan biosynthesis.</text>
</comment>
<comment type="caution">
    <text evidence="13">The sequence shown here is derived from an EMBL/GenBank/DDBJ whole genome shotgun (WGS) entry which is preliminary data.</text>
</comment>
<feature type="region of interest" description="Disordered" evidence="10">
    <location>
        <begin position="1"/>
        <end position="34"/>
    </location>
</feature>
<dbReference type="Proteomes" id="UP001235094">
    <property type="component" value="Unassembled WGS sequence"/>
</dbReference>
<dbReference type="SUPFAM" id="SSF141523">
    <property type="entry name" value="L,D-transpeptidase catalytic domain-like"/>
    <property type="match status" value="1"/>
</dbReference>
<keyword evidence="14" id="KW-1185">Reference proteome</keyword>
<keyword evidence="4" id="KW-0808">Transferase</keyword>
<feature type="transmembrane region" description="Helical" evidence="11">
    <location>
        <begin position="41"/>
        <end position="62"/>
    </location>
</feature>
<sequence>MSADSGVVGRVEQGAPPPEGRRRALGHACDRGRPRIPRSSAARFPPTLWILAVFLLALSVLLSPARAQGWIYDSGSSYRVFSGEGAGSAQRYNTPAHSGWRSGAGAVYPPGEVHAQPPADEPGADVAAPMPLAGGAYAVGGGVYGTLPPPRGIPVTRGAGPANTYGASRTGAVAVEAATYGSADYYREDGPPLPVAREASGGKGVDRKFDRRVVRYAGRDRAGTIIVDTGARFLYLVQGDGTAIRYGIGVGREGFAWSGTQRITSKREWPDWRPPAEMIARRPDLPEVMAGGPDNPLGARALYLGDTLYRIHGSNEPDSIGRAVSSGCIRMRNEDVIDLYERVPVGTRVRVI</sequence>
<dbReference type="EMBL" id="JAUSVR010000012">
    <property type="protein sequence ID" value="MDQ0512412.1"/>
    <property type="molecule type" value="Genomic_DNA"/>
</dbReference>
<evidence type="ECO:0000256" key="10">
    <source>
        <dbReference type="SAM" id="MobiDB-lite"/>
    </source>
</evidence>
<dbReference type="Gene3D" id="2.40.440.10">
    <property type="entry name" value="L,D-transpeptidase catalytic domain-like"/>
    <property type="match status" value="1"/>
</dbReference>
<dbReference type="PROSITE" id="PS52029">
    <property type="entry name" value="LD_TPASE"/>
    <property type="match status" value="1"/>
</dbReference>
<evidence type="ECO:0000256" key="4">
    <source>
        <dbReference type="ARBA" id="ARBA00022679"/>
    </source>
</evidence>
<evidence type="ECO:0000256" key="5">
    <source>
        <dbReference type="ARBA" id="ARBA00022801"/>
    </source>
</evidence>
<evidence type="ECO:0000256" key="2">
    <source>
        <dbReference type="ARBA" id="ARBA00005992"/>
    </source>
</evidence>
<keyword evidence="6 9" id="KW-0133">Cell shape</keyword>
<evidence type="ECO:0000256" key="8">
    <source>
        <dbReference type="ARBA" id="ARBA00023316"/>
    </source>
</evidence>
<dbReference type="PANTHER" id="PTHR30582:SF24">
    <property type="entry name" value="L,D-TRANSPEPTIDASE ERFK_SRFK-RELATED"/>
    <property type="match status" value="1"/>
</dbReference>
<dbReference type="InterPro" id="IPR050979">
    <property type="entry name" value="LD-transpeptidase"/>
</dbReference>
<name>A0ABU0LUK4_9HYPH</name>
<feature type="domain" description="L,D-TPase catalytic" evidence="12">
    <location>
        <begin position="223"/>
        <end position="352"/>
    </location>
</feature>
<proteinExistence type="inferred from homology"/>
<protein>
    <submittedName>
        <fullName evidence="13">Lipoprotein-anchoring transpeptidase ErfK/SrfK</fullName>
    </submittedName>
</protein>
<evidence type="ECO:0000256" key="3">
    <source>
        <dbReference type="ARBA" id="ARBA00022676"/>
    </source>
</evidence>
<gene>
    <name evidence="13" type="ORF">QOZ99_003317</name>
</gene>
<keyword evidence="11" id="KW-0812">Transmembrane</keyword>
<evidence type="ECO:0000313" key="13">
    <source>
        <dbReference type="EMBL" id="MDQ0512412.1"/>
    </source>
</evidence>
<dbReference type="InterPro" id="IPR038063">
    <property type="entry name" value="Transpep_catalytic_dom"/>
</dbReference>
<keyword evidence="8 9" id="KW-0961">Cell wall biogenesis/degradation</keyword>
<evidence type="ECO:0000256" key="7">
    <source>
        <dbReference type="ARBA" id="ARBA00022984"/>
    </source>
</evidence>
<keyword evidence="11" id="KW-0472">Membrane</keyword>
<keyword evidence="5" id="KW-0378">Hydrolase</keyword>
<evidence type="ECO:0000256" key="11">
    <source>
        <dbReference type="SAM" id="Phobius"/>
    </source>
</evidence>
<feature type="active site" description="Proton donor/acceptor" evidence="9">
    <location>
        <position position="312"/>
    </location>
</feature>
<keyword evidence="13" id="KW-0449">Lipoprotein</keyword>
<evidence type="ECO:0000256" key="1">
    <source>
        <dbReference type="ARBA" id="ARBA00004752"/>
    </source>
</evidence>
<evidence type="ECO:0000256" key="6">
    <source>
        <dbReference type="ARBA" id="ARBA00022960"/>
    </source>
</evidence>
<keyword evidence="3" id="KW-0328">Glycosyltransferase</keyword>
<reference evidence="13 14" key="1">
    <citation type="submission" date="2023-07" db="EMBL/GenBank/DDBJ databases">
        <title>Genomic Encyclopedia of Type Strains, Phase IV (KMG-IV): sequencing the most valuable type-strain genomes for metagenomic binning, comparative biology and taxonomic classification.</title>
        <authorList>
            <person name="Goeker M."/>
        </authorList>
    </citation>
    <scope>NUCLEOTIDE SEQUENCE [LARGE SCALE GENOMIC DNA]</scope>
    <source>
        <strain evidence="13 14">DSM 15561</strain>
    </source>
</reference>
<feature type="active site" description="Nucleophile" evidence="9">
    <location>
        <position position="328"/>
    </location>
</feature>